<reference evidence="11 12" key="1">
    <citation type="submission" date="2020-04" db="EMBL/GenBank/DDBJ databases">
        <authorList>
            <person name="Zhang R."/>
            <person name="Schippers A."/>
        </authorList>
    </citation>
    <scope>NUCLEOTIDE SEQUENCE [LARGE SCALE GENOMIC DNA]</scope>
    <source>
        <strain evidence="11 12">DSM 109850</strain>
    </source>
</reference>
<dbReference type="Pfam" id="PF00768">
    <property type="entry name" value="Peptidase_S11"/>
    <property type="match status" value="1"/>
</dbReference>
<dbReference type="GO" id="GO:0071555">
    <property type="term" value="P:cell wall organization"/>
    <property type="evidence" value="ECO:0007669"/>
    <property type="project" value="UniProtKB-KW"/>
</dbReference>
<gene>
    <name evidence="11" type="ORF">HIJ39_16635</name>
</gene>
<dbReference type="GO" id="GO:0008360">
    <property type="term" value="P:regulation of cell shape"/>
    <property type="evidence" value="ECO:0007669"/>
    <property type="project" value="UniProtKB-KW"/>
</dbReference>
<feature type="active site" description="Proton acceptor" evidence="7">
    <location>
        <position position="82"/>
    </location>
</feature>
<comment type="similarity">
    <text evidence="1 9">Belongs to the peptidase S11 family.</text>
</comment>
<protein>
    <submittedName>
        <fullName evidence="11">D-alanyl-D-alanine carboxypeptidase</fullName>
    </submittedName>
</protein>
<keyword evidence="6" id="KW-0961">Cell wall biogenesis/degradation</keyword>
<dbReference type="GO" id="GO:0009002">
    <property type="term" value="F:serine-type D-Ala-D-Ala carboxypeptidase activity"/>
    <property type="evidence" value="ECO:0007669"/>
    <property type="project" value="InterPro"/>
</dbReference>
<keyword evidence="3" id="KW-0378">Hydrolase</keyword>
<feature type="binding site" evidence="8">
    <location>
        <position position="247"/>
    </location>
    <ligand>
        <name>substrate</name>
    </ligand>
</feature>
<evidence type="ECO:0000256" key="3">
    <source>
        <dbReference type="ARBA" id="ARBA00022801"/>
    </source>
</evidence>
<keyword evidence="11" id="KW-0121">Carboxypeptidase</keyword>
<evidence type="ECO:0000256" key="9">
    <source>
        <dbReference type="RuleBase" id="RU004016"/>
    </source>
</evidence>
<dbReference type="RefSeq" id="WP_169101664.1">
    <property type="nucleotide sequence ID" value="NZ_JABBVZ010000075.1"/>
</dbReference>
<evidence type="ECO:0000256" key="1">
    <source>
        <dbReference type="ARBA" id="ARBA00007164"/>
    </source>
</evidence>
<dbReference type="InterPro" id="IPR012338">
    <property type="entry name" value="Beta-lactam/transpept-like"/>
</dbReference>
<sequence>MRNSYLAGILAALIVVLGVIQVVRPVGDPKLTADISSSGHISGTPPSLPWPSGVQADVGASSIGDLPQHGPTNAEPIGSMAKMMTAYLVLKAHPLSVGQNGPTLVVTPQDVSLYQQDAKTQQSVLPVVNGERVSELTLLEGLLVPSGNNAATMLAQWAGGSVAHFTAEMNAEAKALGMRHTHFNGPVGLNAGTVSTAADQITLARLIMKNPVIRQIVAMPEMQVPGPTPVAYNYNYLIGHGGVIGVKTGSTIDSGGCVVLAKDQTVNGRTVTVFSSVLGQPATSKNGQLWASLDVANALLQAASKDIRTHTVMQTGETVGYLKAPWQSPVSLVTAKSIQILGWSGLPYQVKLKAHLGNVHSLPAGTVVGTLTINTGSQHITVPVKTATALTPPSIAYRLTR</sequence>
<evidence type="ECO:0000313" key="12">
    <source>
        <dbReference type="Proteomes" id="UP000533476"/>
    </source>
</evidence>
<evidence type="ECO:0000256" key="4">
    <source>
        <dbReference type="ARBA" id="ARBA00022960"/>
    </source>
</evidence>
<dbReference type="Proteomes" id="UP000533476">
    <property type="component" value="Unassembled WGS sequence"/>
</dbReference>
<dbReference type="GO" id="GO:0009252">
    <property type="term" value="P:peptidoglycan biosynthetic process"/>
    <property type="evidence" value="ECO:0007669"/>
    <property type="project" value="UniProtKB-KW"/>
</dbReference>
<dbReference type="AlphaFoldDB" id="A0A7Y0L6R3"/>
<dbReference type="InterPro" id="IPR018044">
    <property type="entry name" value="Peptidase_S11"/>
</dbReference>
<evidence type="ECO:0000256" key="6">
    <source>
        <dbReference type="ARBA" id="ARBA00023316"/>
    </source>
</evidence>
<evidence type="ECO:0000259" key="10">
    <source>
        <dbReference type="Pfam" id="PF00768"/>
    </source>
</evidence>
<name>A0A7Y0L6R3_9FIRM</name>
<evidence type="ECO:0000313" key="11">
    <source>
        <dbReference type="EMBL" id="NMP23962.1"/>
    </source>
</evidence>
<dbReference type="Gene3D" id="3.40.710.10">
    <property type="entry name" value="DD-peptidase/beta-lactamase superfamily"/>
    <property type="match status" value="1"/>
</dbReference>
<feature type="domain" description="Peptidase S11 D-alanyl-D-alanine carboxypeptidase A N-terminal" evidence="10">
    <location>
        <begin position="71"/>
        <end position="264"/>
    </location>
</feature>
<proteinExistence type="inferred from homology"/>
<dbReference type="SUPFAM" id="SSF56601">
    <property type="entry name" value="beta-lactamase/transpeptidase-like"/>
    <property type="match status" value="1"/>
</dbReference>
<feature type="active site" description="Acyl-ester intermediate" evidence="7">
    <location>
        <position position="79"/>
    </location>
</feature>
<dbReference type="GO" id="GO:0006508">
    <property type="term" value="P:proteolysis"/>
    <property type="evidence" value="ECO:0007669"/>
    <property type="project" value="InterPro"/>
</dbReference>
<evidence type="ECO:0000256" key="7">
    <source>
        <dbReference type="PIRSR" id="PIRSR618044-1"/>
    </source>
</evidence>
<keyword evidence="5" id="KW-0573">Peptidoglycan synthesis</keyword>
<keyword evidence="12" id="KW-1185">Reference proteome</keyword>
<dbReference type="PRINTS" id="PR00725">
    <property type="entry name" value="DADACBPTASE1"/>
</dbReference>
<comment type="caution">
    <text evidence="11">The sequence shown here is derived from an EMBL/GenBank/DDBJ whole genome shotgun (WGS) entry which is preliminary data.</text>
</comment>
<feature type="active site" evidence="7">
    <location>
        <position position="146"/>
    </location>
</feature>
<evidence type="ECO:0000256" key="2">
    <source>
        <dbReference type="ARBA" id="ARBA00022729"/>
    </source>
</evidence>
<accession>A0A7Y0L6R3</accession>
<keyword evidence="11" id="KW-0645">Protease</keyword>
<dbReference type="PANTHER" id="PTHR21581">
    <property type="entry name" value="D-ALANYL-D-ALANINE CARBOXYPEPTIDASE"/>
    <property type="match status" value="1"/>
</dbReference>
<keyword evidence="2" id="KW-0732">Signal</keyword>
<keyword evidence="4" id="KW-0133">Cell shape</keyword>
<organism evidence="11 12">
    <name type="scientific">Sulfobacillus harzensis</name>
    <dbReference type="NCBI Taxonomy" id="2729629"/>
    <lineage>
        <taxon>Bacteria</taxon>
        <taxon>Bacillati</taxon>
        <taxon>Bacillota</taxon>
        <taxon>Clostridia</taxon>
        <taxon>Eubacteriales</taxon>
        <taxon>Clostridiales Family XVII. Incertae Sedis</taxon>
        <taxon>Sulfobacillus</taxon>
    </lineage>
</organism>
<evidence type="ECO:0000256" key="5">
    <source>
        <dbReference type="ARBA" id="ARBA00022984"/>
    </source>
</evidence>
<dbReference type="InterPro" id="IPR001967">
    <property type="entry name" value="Peptidase_S11_N"/>
</dbReference>
<dbReference type="EMBL" id="JABBVZ010000075">
    <property type="protein sequence ID" value="NMP23962.1"/>
    <property type="molecule type" value="Genomic_DNA"/>
</dbReference>
<dbReference type="PANTHER" id="PTHR21581:SF33">
    <property type="entry name" value="D-ALANYL-D-ALANINE CARBOXYPEPTIDASE DACB"/>
    <property type="match status" value="1"/>
</dbReference>
<evidence type="ECO:0000256" key="8">
    <source>
        <dbReference type="PIRSR" id="PIRSR618044-2"/>
    </source>
</evidence>